<keyword evidence="1" id="KW-0812">Transmembrane</keyword>
<feature type="transmembrane region" description="Helical" evidence="1">
    <location>
        <begin position="24"/>
        <end position="52"/>
    </location>
</feature>
<gene>
    <name evidence="2" type="ORF">GGX14DRAFT_479938</name>
</gene>
<evidence type="ECO:0000313" key="3">
    <source>
        <dbReference type="Proteomes" id="UP001219525"/>
    </source>
</evidence>
<dbReference type="EMBL" id="JARJCW010000118">
    <property type="protein sequence ID" value="KAJ7192587.1"/>
    <property type="molecule type" value="Genomic_DNA"/>
</dbReference>
<sequence>MSLFALEIVFFAYHMRQSRWNLPVLKYAVLLMILNDALGTVCGCAYYVYYFLVDLARAPQWPLAVVLVSTGLSAFIEQSYLIRRYWKVSGNTFFCVFLVLSSVTHVWD</sequence>
<comment type="caution">
    <text evidence="2">The sequence shown here is derived from an EMBL/GenBank/DDBJ whole genome shotgun (WGS) entry which is preliminary data.</text>
</comment>
<reference evidence="2" key="1">
    <citation type="submission" date="2023-03" db="EMBL/GenBank/DDBJ databases">
        <title>Massive genome expansion in bonnet fungi (Mycena s.s.) driven by repeated elements and novel gene families across ecological guilds.</title>
        <authorList>
            <consortium name="Lawrence Berkeley National Laboratory"/>
            <person name="Harder C.B."/>
            <person name="Miyauchi S."/>
            <person name="Viragh M."/>
            <person name="Kuo A."/>
            <person name="Thoen E."/>
            <person name="Andreopoulos B."/>
            <person name="Lu D."/>
            <person name="Skrede I."/>
            <person name="Drula E."/>
            <person name="Henrissat B."/>
            <person name="Morin E."/>
            <person name="Kohler A."/>
            <person name="Barry K."/>
            <person name="LaButti K."/>
            <person name="Morin E."/>
            <person name="Salamov A."/>
            <person name="Lipzen A."/>
            <person name="Mereny Z."/>
            <person name="Hegedus B."/>
            <person name="Baldrian P."/>
            <person name="Stursova M."/>
            <person name="Weitz H."/>
            <person name="Taylor A."/>
            <person name="Grigoriev I.V."/>
            <person name="Nagy L.G."/>
            <person name="Martin F."/>
            <person name="Kauserud H."/>
        </authorList>
    </citation>
    <scope>NUCLEOTIDE SEQUENCE</scope>
    <source>
        <strain evidence="2">9144</strain>
    </source>
</reference>
<organism evidence="2 3">
    <name type="scientific">Mycena pura</name>
    <dbReference type="NCBI Taxonomy" id="153505"/>
    <lineage>
        <taxon>Eukaryota</taxon>
        <taxon>Fungi</taxon>
        <taxon>Dikarya</taxon>
        <taxon>Basidiomycota</taxon>
        <taxon>Agaricomycotina</taxon>
        <taxon>Agaricomycetes</taxon>
        <taxon>Agaricomycetidae</taxon>
        <taxon>Agaricales</taxon>
        <taxon>Marasmiineae</taxon>
        <taxon>Mycenaceae</taxon>
        <taxon>Mycena</taxon>
    </lineage>
</organism>
<dbReference type="AlphaFoldDB" id="A0AAD6XZT7"/>
<protein>
    <submittedName>
        <fullName evidence="2">Uncharacterized protein</fullName>
    </submittedName>
</protein>
<accession>A0AAD6XZT7</accession>
<dbReference type="Proteomes" id="UP001219525">
    <property type="component" value="Unassembled WGS sequence"/>
</dbReference>
<evidence type="ECO:0000256" key="1">
    <source>
        <dbReference type="SAM" id="Phobius"/>
    </source>
</evidence>
<name>A0AAD6XZT7_9AGAR</name>
<evidence type="ECO:0000313" key="2">
    <source>
        <dbReference type="EMBL" id="KAJ7192587.1"/>
    </source>
</evidence>
<proteinExistence type="predicted"/>
<feature type="transmembrane region" description="Helical" evidence="1">
    <location>
        <begin position="58"/>
        <end position="76"/>
    </location>
</feature>
<keyword evidence="1" id="KW-1133">Transmembrane helix</keyword>
<keyword evidence="1" id="KW-0472">Membrane</keyword>
<feature type="transmembrane region" description="Helical" evidence="1">
    <location>
        <begin position="88"/>
        <end position="107"/>
    </location>
</feature>
<keyword evidence="3" id="KW-1185">Reference proteome</keyword>